<evidence type="ECO:0000313" key="5">
    <source>
        <dbReference type="EMBL" id="RDX57470.1"/>
    </source>
</evidence>
<feature type="region of interest" description="Disordered" evidence="3">
    <location>
        <begin position="525"/>
        <end position="546"/>
    </location>
</feature>
<feature type="region of interest" description="Disordered" evidence="3">
    <location>
        <begin position="333"/>
        <end position="364"/>
    </location>
</feature>
<evidence type="ECO:0000259" key="4">
    <source>
        <dbReference type="SMART" id="SM01287"/>
    </source>
</evidence>
<dbReference type="SMART" id="SM01287">
    <property type="entry name" value="Rtt106"/>
    <property type="match status" value="1"/>
</dbReference>
<feature type="region of interest" description="Disordered" evidence="3">
    <location>
        <begin position="397"/>
        <end position="511"/>
    </location>
</feature>
<dbReference type="STRING" id="139420.A0A371DY49"/>
<feature type="domain" description="Histone chaperone RTT106/FACT complex subunit SPT16-like middle" evidence="4">
    <location>
        <begin position="263"/>
        <end position="397"/>
    </location>
</feature>
<accession>A0A371DY49</accession>
<feature type="compositionally biased region" description="Acidic residues" evidence="3">
    <location>
        <begin position="354"/>
        <end position="364"/>
    </location>
</feature>
<dbReference type="Proteomes" id="UP000256964">
    <property type="component" value="Unassembled WGS sequence"/>
</dbReference>
<dbReference type="EMBL" id="KZ857379">
    <property type="protein sequence ID" value="RDX57470.1"/>
    <property type="molecule type" value="Genomic_DNA"/>
</dbReference>
<comment type="function">
    <text evidence="2">Component of the FACT complex, a general chromatin factor that acts to reorganize nucleosomes. The FACT complex is involved in multiple processes that require DNA as a template such as mRNA elongation, DNA replication and DNA repair. During transcription elongation the FACT complex acts as a histone chaperone that both destabilizes and restores nucleosomal structure. It facilitates the passage of RNA polymerase II and transcription by promoting the dissociation of one histone H2A-H2B dimer from the nucleosome, then subsequently promotes the reestablishment of the nucleosome following the passage of RNA polymerase II.</text>
</comment>
<gene>
    <name evidence="5" type="ORF">OH76DRAFT_1395288</name>
</gene>
<dbReference type="Gene3D" id="2.30.29.30">
    <property type="entry name" value="Pleckstrin-homology domain (PH domain)/Phosphotyrosine-binding domain (PTB)"/>
    <property type="match status" value="1"/>
</dbReference>
<dbReference type="InterPro" id="IPR050454">
    <property type="entry name" value="RTT106/SSRP1_HistChap/FACT"/>
</dbReference>
<dbReference type="Pfam" id="PF08512">
    <property type="entry name" value="Rttp106-like_middle"/>
    <property type="match status" value="1"/>
</dbReference>
<feature type="region of interest" description="Disordered" evidence="3">
    <location>
        <begin position="63"/>
        <end position="105"/>
    </location>
</feature>
<name>A0A371DY49_9APHY</name>
<keyword evidence="6" id="KW-1185">Reference proteome</keyword>
<dbReference type="PANTHER" id="PTHR45849:SF3">
    <property type="entry name" value="HISTONE CHAPERONE RTT106"/>
    <property type="match status" value="1"/>
</dbReference>
<comment type="similarity">
    <text evidence="1">Belongs to the RTT106 family.</text>
</comment>
<evidence type="ECO:0000256" key="3">
    <source>
        <dbReference type="SAM" id="MobiDB-lite"/>
    </source>
</evidence>
<feature type="compositionally biased region" description="Basic and acidic residues" evidence="3">
    <location>
        <begin position="63"/>
        <end position="72"/>
    </location>
</feature>
<feature type="compositionally biased region" description="Acidic residues" evidence="3">
    <location>
        <begin position="536"/>
        <end position="546"/>
    </location>
</feature>
<dbReference type="SUPFAM" id="SSF50729">
    <property type="entry name" value="PH domain-like"/>
    <property type="match status" value="1"/>
</dbReference>
<dbReference type="AlphaFoldDB" id="A0A371DY49"/>
<organism evidence="5 6">
    <name type="scientific">Lentinus brumalis</name>
    <dbReference type="NCBI Taxonomy" id="2498619"/>
    <lineage>
        <taxon>Eukaryota</taxon>
        <taxon>Fungi</taxon>
        <taxon>Dikarya</taxon>
        <taxon>Basidiomycota</taxon>
        <taxon>Agaricomycotina</taxon>
        <taxon>Agaricomycetes</taxon>
        <taxon>Polyporales</taxon>
        <taxon>Polyporaceae</taxon>
        <taxon>Lentinus</taxon>
    </lineage>
</organism>
<dbReference type="InterPro" id="IPR013719">
    <property type="entry name" value="RTT106/SPT16-like_middle_dom"/>
</dbReference>
<evidence type="ECO:0000313" key="6">
    <source>
        <dbReference type="Proteomes" id="UP000256964"/>
    </source>
</evidence>
<feature type="compositionally biased region" description="Low complexity" evidence="3">
    <location>
        <begin position="334"/>
        <end position="343"/>
    </location>
</feature>
<reference evidence="5 6" key="1">
    <citation type="journal article" date="2018" name="Biotechnol. Biofuels">
        <title>Integrative visual omics of the white-rot fungus Polyporus brumalis exposes the biotechnological potential of its oxidative enzymes for delignifying raw plant biomass.</title>
        <authorList>
            <person name="Miyauchi S."/>
            <person name="Rancon A."/>
            <person name="Drula E."/>
            <person name="Hage H."/>
            <person name="Chaduli D."/>
            <person name="Favel A."/>
            <person name="Grisel S."/>
            <person name="Henrissat B."/>
            <person name="Herpoel-Gimbert I."/>
            <person name="Ruiz-Duenas F.J."/>
            <person name="Chevret D."/>
            <person name="Hainaut M."/>
            <person name="Lin J."/>
            <person name="Wang M."/>
            <person name="Pangilinan J."/>
            <person name="Lipzen A."/>
            <person name="Lesage-Meessen L."/>
            <person name="Navarro D."/>
            <person name="Riley R."/>
            <person name="Grigoriev I.V."/>
            <person name="Zhou S."/>
            <person name="Raouche S."/>
            <person name="Rosso M.N."/>
        </authorList>
    </citation>
    <scope>NUCLEOTIDE SEQUENCE [LARGE SCALE GENOMIC DNA]</scope>
    <source>
        <strain evidence="5 6">BRFM 1820</strain>
    </source>
</reference>
<feature type="compositionally biased region" description="Basic and acidic residues" evidence="3">
    <location>
        <begin position="423"/>
        <end position="432"/>
    </location>
</feature>
<sequence length="546" mass="58065">MTIYLDSLQPLLPDDIRKQLDHALAPEIKIIVDAMLRLVAGAEAPASGVLPGWEDLQPRASKVVDDLKRGENPRPSQKRYRDDDSASSSKRARTDGGVPSAEEDPRVFSLQGISVSTPIRKKVNIDVHGASIRLTNPSSHKEEFPPIPLSVLQRAFLLPTRGKSKPHWTVVLLSSDVPPPAPKGPGASAAAKETTQPQLVFGLDATLMSVLNTSTRDSDRAYMKGQPSLPALRAFFSHLPIPALEPSTRVFKSSAGSQEGEGVAGVEAYRGAKEGTLWFLEGGVLWDGKPCEFFALEHLAPASKDSPPIDGLRTLSATGRTCSVIMRRIGGGNEKSAAEAGAKGKAKANGGGGGDEDAADEEEEDAGVEIDFNMVDGREQEPIGRWVKARRHLFGRVSDPTASNGEDGAVGPSTDGKGKGKAKTHDEDPRAEDTEDEEDSDFEIDSSADEDGSEDSESGSDASQDGEGEGEEGDASDDATGDEMDVEDEEKELDPQRHPLLRPGAMPRMSRAAVEAVVGMVEQDMTGGGRAAAADSEGDEEDELED</sequence>
<dbReference type="GO" id="GO:0042393">
    <property type="term" value="F:histone binding"/>
    <property type="evidence" value="ECO:0007669"/>
    <property type="project" value="TreeGrafter"/>
</dbReference>
<evidence type="ECO:0000256" key="1">
    <source>
        <dbReference type="ARBA" id="ARBA00006159"/>
    </source>
</evidence>
<proteinExistence type="inferred from homology"/>
<dbReference type="OrthoDB" id="75754at2759"/>
<feature type="compositionally biased region" description="Acidic residues" evidence="3">
    <location>
        <begin position="433"/>
        <end position="492"/>
    </location>
</feature>
<evidence type="ECO:0000256" key="2">
    <source>
        <dbReference type="ARBA" id="ARBA00025370"/>
    </source>
</evidence>
<dbReference type="InterPro" id="IPR011993">
    <property type="entry name" value="PH-like_dom_sf"/>
</dbReference>
<protein>
    <recommendedName>
        <fullName evidence="4">Histone chaperone RTT106/FACT complex subunit SPT16-like middle domain-containing protein</fullName>
    </recommendedName>
</protein>
<dbReference type="GO" id="GO:0031491">
    <property type="term" value="F:nucleosome binding"/>
    <property type="evidence" value="ECO:0007669"/>
    <property type="project" value="TreeGrafter"/>
</dbReference>
<dbReference type="PANTHER" id="PTHR45849">
    <property type="entry name" value="FACT COMPLEX SUBUNIT SSRP1"/>
    <property type="match status" value="1"/>
</dbReference>